<dbReference type="PANTHER" id="PTHR12599">
    <property type="entry name" value="PTERIN-4-ALPHA-CARBINOLAMINE DEHYDRATASE"/>
    <property type="match status" value="1"/>
</dbReference>
<dbReference type="KEGG" id="vpo:Kpol_1056p14"/>
<evidence type="ECO:0000313" key="7">
    <source>
        <dbReference type="Proteomes" id="UP000000267"/>
    </source>
</evidence>
<comment type="similarity">
    <text evidence="2">Belongs to the pterin-4-alpha-carbinolamine dehydratase family.</text>
</comment>
<dbReference type="FunCoup" id="A7TLM1">
    <property type="interactions" value="48"/>
</dbReference>
<dbReference type="STRING" id="436907.A7TLM1"/>
<dbReference type="HOGENOM" id="CLU_081974_4_0_1"/>
<accession>A7TLM1</accession>
<reference evidence="6 7" key="1">
    <citation type="journal article" date="2007" name="Proc. Natl. Acad. Sci. U.S.A.">
        <title>Independent sorting-out of thousands of duplicated gene pairs in two yeast species descended from a whole-genome duplication.</title>
        <authorList>
            <person name="Scannell D.R."/>
            <person name="Frank A.C."/>
            <person name="Conant G.C."/>
            <person name="Byrne K.P."/>
            <person name="Woolfit M."/>
            <person name="Wolfe K.H."/>
        </authorList>
    </citation>
    <scope>NUCLEOTIDE SEQUENCE [LARGE SCALE GENOMIC DNA]</scope>
    <source>
        <strain evidence="7">ATCC 22028 / DSM 70294 / BCRC 21397 / CBS 2163 / NBRC 10782 / NRRL Y-8283 / UCD 57-17</strain>
    </source>
</reference>
<dbReference type="Pfam" id="PF01329">
    <property type="entry name" value="Pterin_4a"/>
    <property type="match status" value="1"/>
</dbReference>
<dbReference type="PhylomeDB" id="A7TLM1"/>
<dbReference type="InParanoid" id="A7TLM1"/>
<dbReference type="EC" id="4.2.1.96" evidence="3"/>
<comment type="catalytic activity">
    <reaction evidence="1">
        <text>(4aS,6R)-4a-hydroxy-L-erythro-5,6,7,8-tetrahydrobiopterin = (6R)-L-erythro-6,7-dihydrobiopterin + H2O</text>
        <dbReference type="Rhea" id="RHEA:11920"/>
        <dbReference type="ChEBI" id="CHEBI:15377"/>
        <dbReference type="ChEBI" id="CHEBI:15642"/>
        <dbReference type="ChEBI" id="CHEBI:43120"/>
        <dbReference type="EC" id="4.2.1.96"/>
    </reaction>
</comment>
<evidence type="ECO:0000256" key="1">
    <source>
        <dbReference type="ARBA" id="ARBA00001554"/>
    </source>
</evidence>
<dbReference type="Proteomes" id="UP000000267">
    <property type="component" value="Unassembled WGS sequence"/>
</dbReference>
<dbReference type="InterPro" id="IPR001533">
    <property type="entry name" value="Pterin_deHydtase"/>
</dbReference>
<dbReference type="AlphaFoldDB" id="A7TLM1"/>
<dbReference type="PANTHER" id="PTHR12599:SF0">
    <property type="entry name" value="PTERIN-4-ALPHA-CARBINOLAMINE DEHYDRATASE"/>
    <property type="match status" value="1"/>
</dbReference>
<keyword evidence="4" id="KW-0456">Lyase</keyword>
<dbReference type="InterPro" id="IPR036428">
    <property type="entry name" value="PCD_sf"/>
</dbReference>
<dbReference type="OrthoDB" id="277398at2759"/>
<gene>
    <name evidence="6" type="ORF">Kpol_1056p14</name>
</gene>
<evidence type="ECO:0000256" key="2">
    <source>
        <dbReference type="ARBA" id="ARBA00006472"/>
    </source>
</evidence>
<evidence type="ECO:0000313" key="6">
    <source>
        <dbReference type="EMBL" id="EDO16813.1"/>
    </source>
</evidence>
<dbReference type="RefSeq" id="XP_001644671.1">
    <property type="nucleotide sequence ID" value="XM_001644621.1"/>
</dbReference>
<dbReference type="GO" id="GO:0008124">
    <property type="term" value="F:4-alpha-hydroxytetrahydrobiopterin dehydratase activity"/>
    <property type="evidence" value="ECO:0007669"/>
    <property type="project" value="UniProtKB-EC"/>
</dbReference>
<proteinExistence type="inferred from homology"/>
<evidence type="ECO:0000256" key="5">
    <source>
        <dbReference type="ARBA" id="ARBA00030497"/>
    </source>
</evidence>
<evidence type="ECO:0000256" key="4">
    <source>
        <dbReference type="ARBA" id="ARBA00023239"/>
    </source>
</evidence>
<dbReference type="GO" id="GO:0006729">
    <property type="term" value="P:tetrahydrobiopterin biosynthetic process"/>
    <property type="evidence" value="ECO:0007669"/>
    <property type="project" value="InterPro"/>
</dbReference>
<dbReference type="Gene3D" id="3.30.1360.20">
    <property type="entry name" value="Transcriptional coactivator/pterin dehydratase"/>
    <property type="match status" value="1"/>
</dbReference>
<dbReference type="SUPFAM" id="SSF55248">
    <property type="entry name" value="PCD-like"/>
    <property type="match status" value="1"/>
</dbReference>
<dbReference type="CDD" id="cd00488">
    <property type="entry name" value="PCD_DCoH"/>
    <property type="match status" value="1"/>
</dbReference>
<name>A7TLM1_VANPO</name>
<protein>
    <recommendedName>
        <fullName evidence="3">4a-hydroxytetrahydrobiopterin dehydratase</fullName>
        <ecNumber evidence="3">4.2.1.96</ecNumber>
    </recommendedName>
    <alternativeName>
        <fullName evidence="5">4-alpha-hydroxy-tetrahydropterin dehydratase</fullName>
    </alternativeName>
</protein>
<dbReference type="EMBL" id="DS480416">
    <property type="protein sequence ID" value="EDO16813.1"/>
    <property type="molecule type" value="Genomic_DNA"/>
</dbReference>
<dbReference type="OMA" id="IAMRSHL"/>
<sequence>MYNKISRVAPVVLSKEQIALKLISLPHWKIENSKLVREPIEVRDFETACSLFNAIAMRSHLWGHHPELTLNYNRLGIKLTTHDIGNQVSDIDLKLAKRIEKYVDMYKFEEGVAEEK</sequence>
<evidence type="ECO:0000256" key="3">
    <source>
        <dbReference type="ARBA" id="ARBA00013252"/>
    </source>
</evidence>
<dbReference type="GeneID" id="5544985"/>
<keyword evidence="7" id="KW-1185">Reference proteome</keyword>
<dbReference type="eggNOG" id="KOG4073">
    <property type="taxonomic scope" value="Eukaryota"/>
</dbReference>
<organism evidence="7">
    <name type="scientific">Vanderwaltozyma polyspora (strain ATCC 22028 / DSM 70294 / BCRC 21397 / CBS 2163 / NBRC 10782 / NRRL Y-8283 / UCD 57-17)</name>
    <name type="common">Kluyveromyces polysporus</name>
    <dbReference type="NCBI Taxonomy" id="436907"/>
    <lineage>
        <taxon>Eukaryota</taxon>
        <taxon>Fungi</taxon>
        <taxon>Dikarya</taxon>
        <taxon>Ascomycota</taxon>
        <taxon>Saccharomycotina</taxon>
        <taxon>Saccharomycetes</taxon>
        <taxon>Saccharomycetales</taxon>
        <taxon>Saccharomycetaceae</taxon>
        <taxon>Vanderwaltozyma</taxon>
    </lineage>
</organism>